<comment type="caution">
    <text evidence="1">The sequence shown here is derived from an EMBL/GenBank/DDBJ whole genome shotgun (WGS) entry which is preliminary data.</text>
</comment>
<organism evidence="1 2">
    <name type="scientific">Mariniflexile ostreae</name>
    <dbReference type="NCBI Taxonomy" id="1520892"/>
    <lineage>
        <taxon>Bacteria</taxon>
        <taxon>Pseudomonadati</taxon>
        <taxon>Bacteroidota</taxon>
        <taxon>Flavobacteriia</taxon>
        <taxon>Flavobacteriales</taxon>
        <taxon>Flavobacteriaceae</taxon>
        <taxon>Mariniflexile</taxon>
    </lineage>
</organism>
<keyword evidence="2" id="KW-1185">Reference proteome</keyword>
<evidence type="ECO:0000313" key="2">
    <source>
        <dbReference type="Proteomes" id="UP001589585"/>
    </source>
</evidence>
<protein>
    <submittedName>
        <fullName evidence="1">Uncharacterized protein</fullName>
    </submittedName>
</protein>
<dbReference type="RefSeq" id="WP_379861456.1">
    <property type="nucleotide sequence ID" value="NZ_JBHMFC010000066.1"/>
</dbReference>
<evidence type="ECO:0000313" key="1">
    <source>
        <dbReference type="EMBL" id="MFB9057232.1"/>
    </source>
</evidence>
<dbReference type="EMBL" id="JBHMFC010000066">
    <property type="protein sequence ID" value="MFB9057232.1"/>
    <property type="molecule type" value="Genomic_DNA"/>
</dbReference>
<gene>
    <name evidence="1" type="ORF">ACFFU9_10825</name>
</gene>
<reference evidence="1 2" key="1">
    <citation type="submission" date="2024-09" db="EMBL/GenBank/DDBJ databases">
        <authorList>
            <person name="Sun Q."/>
            <person name="Mori K."/>
        </authorList>
    </citation>
    <scope>NUCLEOTIDE SEQUENCE [LARGE SCALE GENOMIC DNA]</scope>
    <source>
        <strain evidence="1 2">CECT 8622</strain>
    </source>
</reference>
<sequence>MQHINKAYHFQFNTKITEASHVRKIKTIHFFRDVSITLFANDELFLRYQLFTSKITINSNYALPNCYLIRQMGYVFDEIEIGVNRQSGLIKKVYNLKKIQERWAIIKAKLEIDNIGAIVEAMFLTITNVLHNEKELIAFLSDYKMFGLYFSSITDDRSLLEKPINQPKILSDFDNHTITELFLPKKDKPNAFGISEKIIEDNKVFFFDRYSGELEYENNQVYQAYLEVKKEKTHILYCVNRIEK</sequence>
<dbReference type="Proteomes" id="UP001589585">
    <property type="component" value="Unassembled WGS sequence"/>
</dbReference>
<proteinExistence type="predicted"/>
<name>A0ABV5FCQ8_9FLAO</name>
<accession>A0ABV5FCQ8</accession>